<gene>
    <name evidence="2" type="ORF">ACFPER_10365</name>
</gene>
<dbReference type="EMBL" id="JBHSJC010000001">
    <property type="protein sequence ID" value="MFC4829196.1"/>
    <property type="molecule type" value="Genomic_DNA"/>
</dbReference>
<reference evidence="3" key="1">
    <citation type="journal article" date="2019" name="Int. J. Syst. Evol. Microbiol.">
        <title>The Global Catalogue of Microorganisms (GCM) 10K type strain sequencing project: providing services to taxonomists for standard genome sequencing and annotation.</title>
        <authorList>
            <consortium name="The Broad Institute Genomics Platform"/>
            <consortium name="The Broad Institute Genome Sequencing Center for Infectious Disease"/>
            <person name="Wu L."/>
            <person name="Ma J."/>
        </authorList>
    </citation>
    <scope>NUCLEOTIDE SEQUENCE [LARGE SCALE GENOMIC DNA]</scope>
    <source>
        <strain evidence="3">CGMCC 1.12192</strain>
    </source>
</reference>
<feature type="domain" description="DUF7882" evidence="1">
    <location>
        <begin position="1"/>
        <end position="91"/>
    </location>
</feature>
<comment type="caution">
    <text evidence="2">The sequence shown here is derived from an EMBL/GenBank/DDBJ whole genome shotgun (WGS) entry which is preliminary data.</text>
</comment>
<protein>
    <recommendedName>
        <fullName evidence="1">DUF7882 domain-containing protein</fullName>
    </recommendedName>
</protein>
<evidence type="ECO:0000313" key="3">
    <source>
        <dbReference type="Proteomes" id="UP001595960"/>
    </source>
</evidence>
<evidence type="ECO:0000259" key="1">
    <source>
        <dbReference type="Pfam" id="PF25355"/>
    </source>
</evidence>
<dbReference type="InterPro" id="IPR057204">
    <property type="entry name" value="DUF7882"/>
</dbReference>
<name>A0ABV9R516_9MICO</name>
<dbReference type="Proteomes" id="UP001595960">
    <property type="component" value="Unassembled WGS sequence"/>
</dbReference>
<dbReference type="Pfam" id="PF25355">
    <property type="entry name" value="DUF7882"/>
    <property type="match status" value="1"/>
</dbReference>
<accession>A0ABV9R516</accession>
<sequence length="124" mass="13185">MGLIRIDRVAAIELDDGLLDHVFAVIIAKLRRHEPVLLQWVDPEGHSQQVFVNPSCALIAQFGTEERAPLDHAELERLMIAANSTGGICLTSAAHPGMPGEIPSAHAPSLAGPHAAIPHGARVN</sequence>
<organism evidence="2 3">
    <name type="scientific">Agromyces aurantiacus</name>
    <dbReference type="NCBI Taxonomy" id="165814"/>
    <lineage>
        <taxon>Bacteria</taxon>
        <taxon>Bacillati</taxon>
        <taxon>Actinomycetota</taxon>
        <taxon>Actinomycetes</taxon>
        <taxon>Micrococcales</taxon>
        <taxon>Microbacteriaceae</taxon>
        <taxon>Agromyces</taxon>
    </lineage>
</organism>
<evidence type="ECO:0000313" key="2">
    <source>
        <dbReference type="EMBL" id="MFC4829196.1"/>
    </source>
</evidence>
<proteinExistence type="predicted"/>
<dbReference type="RefSeq" id="WP_204392716.1">
    <property type="nucleotide sequence ID" value="NZ_JAFBBW010000001.1"/>
</dbReference>
<keyword evidence="3" id="KW-1185">Reference proteome</keyword>